<dbReference type="EMBL" id="CP045143">
    <property type="protein sequence ID" value="QFR22238.1"/>
    <property type="molecule type" value="Genomic_DNA"/>
</dbReference>
<protein>
    <submittedName>
        <fullName evidence="1">PadR family transcriptional regulator</fullName>
    </submittedName>
</protein>
<organism evidence="1 2">
    <name type="scientific">Schleiferilactobacillus harbinensis</name>
    <dbReference type="NCBI Taxonomy" id="304207"/>
    <lineage>
        <taxon>Bacteria</taxon>
        <taxon>Bacillati</taxon>
        <taxon>Bacillota</taxon>
        <taxon>Bacilli</taxon>
        <taxon>Lactobacillales</taxon>
        <taxon>Lactobacillaceae</taxon>
        <taxon>Schleiferilactobacillus</taxon>
    </lineage>
</organism>
<gene>
    <name evidence="1" type="ORF">D1010_01580</name>
</gene>
<accession>A0A510U1S4</accession>
<dbReference type="InterPro" id="IPR036390">
    <property type="entry name" value="WH_DNA-bd_sf"/>
</dbReference>
<dbReference type="RefSeq" id="WP_146995240.1">
    <property type="nucleotide sequence ID" value="NZ_BJTX01000070.1"/>
</dbReference>
<dbReference type="InterPro" id="IPR005149">
    <property type="entry name" value="Tscrpt_reg_PadR_N"/>
</dbReference>
<proteinExistence type="predicted"/>
<name>A0A510U1S4_9LACO</name>
<evidence type="ECO:0000313" key="2">
    <source>
        <dbReference type="Proteomes" id="UP000326779"/>
    </source>
</evidence>
<dbReference type="Gene3D" id="1.10.10.10">
    <property type="entry name" value="Winged helix-like DNA-binding domain superfamily/Winged helix DNA-binding domain"/>
    <property type="match status" value="1"/>
</dbReference>
<sequence>MAGERIPSQMLKGILEGAILLIIRQGEIYGYALHEKLSTLGFGDIPEGTIYPLLLKMQRNKQIIGVRHPSTTGPDRKYYHLSAAGERDAALFAQQWTQLAAAMDQLTQGGHPK</sequence>
<dbReference type="SUPFAM" id="SSF46785">
    <property type="entry name" value="Winged helix' DNA-binding domain"/>
    <property type="match status" value="1"/>
</dbReference>
<dbReference type="Pfam" id="PF03551">
    <property type="entry name" value="PadR"/>
    <property type="match status" value="1"/>
</dbReference>
<dbReference type="InterPro" id="IPR052509">
    <property type="entry name" value="Metal_resp_DNA-bind_regulator"/>
</dbReference>
<dbReference type="Proteomes" id="UP000326779">
    <property type="component" value="Chromosome"/>
</dbReference>
<dbReference type="InterPro" id="IPR036388">
    <property type="entry name" value="WH-like_DNA-bd_sf"/>
</dbReference>
<dbReference type="KEGG" id="lhb:D1010_01580"/>
<evidence type="ECO:0000313" key="1">
    <source>
        <dbReference type="EMBL" id="QFR22238.1"/>
    </source>
</evidence>
<reference evidence="1 2" key="1">
    <citation type="submission" date="2019-10" db="EMBL/GenBank/DDBJ databases">
        <title>The completed genome of Lactobacillus harbinensis M1.</title>
        <authorList>
            <person name="Zheng Y."/>
        </authorList>
    </citation>
    <scope>NUCLEOTIDE SEQUENCE [LARGE SCALE GENOMIC DNA]</scope>
    <source>
        <strain evidence="1 2">M1</strain>
    </source>
</reference>
<dbReference type="AlphaFoldDB" id="A0A510U1S4"/>
<dbReference type="PANTHER" id="PTHR33169:SF25">
    <property type="entry name" value="DNA-BINDING PROTEIN YIZB-RELATED"/>
    <property type="match status" value="1"/>
</dbReference>
<dbReference type="PANTHER" id="PTHR33169">
    <property type="entry name" value="PADR-FAMILY TRANSCRIPTIONAL REGULATOR"/>
    <property type="match status" value="1"/>
</dbReference>